<feature type="transmembrane region" description="Helical" evidence="1">
    <location>
        <begin position="88"/>
        <end position="107"/>
    </location>
</feature>
<dbReference type="Proteomes" id="UP001318300">
    <property type="component" value="Unassembled WGS sequence"/>
</dbReference>
<dbReference type="PIRSF" id="PIRSF037394">
    <property type="entry name" value="ABC_thiamine-permease_YkoE_prd"/>
    <property type="match status" value="1"/>
</dbReference>
<dbReference type="InterPro" id="IPR017195">
    <property type="entry name" value="ABC_thiamin-permease_prd"/>
</dbReference>
<keyword evidence="3" id="KW-1185">Reference proteome</keyword>
<evidence type="ECO:0000313" key="3">
    <source>
        <dbReference type="Proteomes" id="UP001318300"/>
    </source>
</evidence>
<dbReference type="Pfam" id="PF09819">
    <property type="entry name" value="ABC_cobalt"/>
    <property type="match status" value="1"/>
</dbReference>
<sequence length="215" mass="22310">MSTGAPTTTTTERHVPKRSLRWRVVDIVVAAVLAVAVGVVFKLWDFAYEPIGAGLGLVLPGSQALVGGVWLLAGPLVAIVVRKPGAALFGEIVAASVEAMLGTQWGWGTLLSGLVQGIGAEIVLALFLYRVWKLPVVMLAGAATGLALGLNDAFRYYAGATASFQVTYVICAVISGVVISGIGSWLLVRALARTGVLSSFAAGREHGRRPRASAA</sequence>
<name>A0ABX0T8I3_9MICO</name>
<feature type="transmembrane region" description="Helical" evidence="1">
    <location>
        <begin position="24"/>
        <end position="44"/>
    </location>
</feature>
<proteinExistence type="predicted"/>
<feature type="transmembrane region" description="Helical" evidence="1">
    <location>
        <begin position="113"/>
        <end position="129"/>
    </location>
</feature>
<feature type="transmembrane region" description="Helical" evidence="1">
    <location>
        <begin position="166"/>
        <end position="188"/>
    </location>
</feature>
<feature type="transmembrane region" description="Helical" evidence="1">
    <location>
        <begin position="136"/>
        <end position="154"/>
    </location>
</feature>
<protein>
    <submittedName>
        <fullName evidence="2">Energy-coupling factor transport system substrate-specific component</fullName>
    </submittedName>
</protein>
<reference evidence="2 3" key="1">
    <citation type="submission" date="2020-03" db="EMBL/GenBank/DDBJ databases">
        <title>Above-ground endophytic microbial communities from plants in different locations in the United States.</title>
        <authorList>
            <person name="Frank C."/>
        </authorList>
    </citation>
    <scope>NUCLEOTIDE SEQUENCE [LARGE SCALE GENOMIC DNA]</scope>
    <source>
        <strain evidence="2 3">WW7</strain>
    </source>
</reference>
<keyword evidence="1" id="KW-0812">Transmembrane</keyword>
<dbReference type="EMBL" id="JAAOYO010000002">
    <property type="protein sequence ID" value="NII40464.1"/>
    <property type="molecule type" value="Genomic_DNA"/>
</dbReference>
<gene>
    <name evidence="2" type="ORF">E9228_001100</name>
</gene>
<accession>A0ABX0T8I3</accession>
<comment type="caution">
    <text evidence="2">The sequence shown here is derived from an EMBL/GenBank/DDBJ whole genome shotgun (WGS) entry which is preliminary data.</text>
</comment>
<evidence type="ECO:0000313" key="2">
    <source>
        <dbReference type="EMBL" id="NII40464.1"/>
    </source>
</evidence>
<keyword evidence="1" id="KW-1133">Transmembrane helix</keyword>
<organism evidence="2 3">
    <name type="scientific">Curtobacterium salicis</name>
    <dbReference type="NCBI Taxonomy" id="1779862"/>
    <lineage>
        <taxon>Bacteria</taxon>
        <taxon>Bacillati</taxon>
        <taxon>Actinomycetota</taxon>
        <taxon>Actinomycetes</taxon>
        <taxon>Micrococcales</taxon>
        <taxon>Microbacteriaceae</taxon>
        <taxon>Curtobacterium</taxon>
    </lineage>
</organism>
<dbReference type="RefSeq" id="WP_166779593.1">
    <property type="nucleotide sequence ID" value="NZ_JAAOYO010000002.1"/>
</dbReference>
<evidence type="ECO:0000256" key="1">
    <source>
        <dbReference type="SAM" id="Phobius"/>
    </source>
</evidence>
<keyword evidence="1" id="KW-0472">Membrane</keyword>